<reference evidence="10 11" key="1">
    <citation type="submission" date="2015-10" db="EMBL/GenBank/DDBJ databases">
        <title>Draft genome sequence of Streptomyces griseoruber DSM 40281, type strain for the species Streptomyces griseoruber.</title>
        <authorList>
            <person name="Ruckert C."/>
            <person name="Winkler A."/>
            <person name="Kalinowski J."/>
            <person name="Kampfer P."/>
            <person name="Glaeser S."/>
        </authorList>
    </citation>
    <scope>NUCLEOTIDE SEQUENCE [LARGE SCALE GENOMIC DNA]</scope>
    <source>
        <strain evidence="10 11">DSM 40281</strain>
    </source>
</reference>
<dbReference type="InterPro" id="IPR020846">
    <property type="entry name" value="MFS_dom"/>
</dbReference>
<dbReference type="PROSITE" id="PS50850">
    <property type="entry name" value="MFS"/>
    <property type="match status" value="1"/>
</dbReference>
<dbReference type="InterPro" id="IPR036259">
    <property type="entry name" value="MFS_trans_sf"/>
</dbReference>
<keyword evidence="11" id="KW-1185">Reference proteome</keyword>
<feature type="transmembrane region" description="Helical" evidence="8">
    <location>
        <begin position="406"/>
        <end position="427"/>
    </location>
</feature>
<dbReference type="OrthoDB" id="7375466at2"/>
<keyword evidence="2" id="KW-0813">Transport</keyword>
<feature type="transmembrane region" description="Helical" evidence="8">
    <location>
        <begin position="12"/>
        <end position="34"/>
    </location>
</feature>
<evidence type="ECO:0000313" key="11">
    <source>
        <dbReference type="Proteomes" id="UP000052982"/>
    </source>
</evidence>
<accession>A0A101SK55</accession>
<dbReference type="PANTHER" id="PTHR42718:SF42">
    <property type="entry name" value="EXPORT PROTEIN"/>
    <property type="match status" value="1"/>
</dbReference>
<keyword evidence="4 8" id="KW-0812">Transmembrane</keyword>
<sequence>MANEPATPARPSFGLTVLAVSLPMFMVALDNLVVTNALASIRRDLGASVQGLQWVTNSYILGFASLLLVAAGLGDRYGRRKVFVSGLSLFVLFSVGCALSTSTAALITLRALQGMSAAAVLPLSLTMLTLAVPPEKRGLAIGVWSSISSLAVGVAPLIGGAVTTGIGWHWLFWLNVPIGLIAVPLVLRVHTESRGEAARLDLLGLLLGAAGVLALVWAIVDSSEYGWTSARVLGMYISAAVLLVGFVLWERRAAQPLLPLRIYRSRGFTLANLSSLAVFFGLFGSIFFLAQYLQVARHHSPFVAGLWTLPWAVMPTICAPYAGKLIPRVGPGRLIAAGLGLAALGLAWCALISDPGTADWQMVAPYMLCGIGTGLIFAPSAVVVVSSVQPQDIGKASGTNATVREIGSALGIAVLTTVFTGRGGTYLSPAAFTDAMIPGLWICVAVLLAGAAVALGIPALAPPAPAPAAARQPALD</sequence>
<keyword evidence="5 8" id="KW-1133">Transmembrane helix</keyword>
<organism evidence="10 11">
    <name type="scientific">Streptomyces griseoruber</name>
    <dbReference type="NCBI Taxonomy" id="1943"/>
    <lineage>
        <taxon>Bacteria</taxon>
        <taxon>Bacillati</taxon>
        <taxon>Actinomycetota</taxon>
        <taxon>Actinomycetes</taxon>
        <taxon>Kitasatosporales</taxon>
        <taxon>Streptomycetaceae</taxon>
        <taxon>Streptomyces</taxon>
    </lineage>
</organism>
<keyword evidence="6 8" id="KW-0472">Membrane</keyword>
<evidence type="ECO:0000256" key="3">
    <source>
        <dbReference type="ARBA" id="ARBA00022475"/>
    </source>
</evidence>
<dbReference type="SUPFAM" id="SSF103473">
    <property type="entry name" value="MFS general substrate transporter"/>
    <property type="match status" value="1"/>
</dbReference>
<evidence type="ECO:0000256" key="7">
    <source>
        <dbReference type="ARBA" id="ARBA00023251"/>
    </source>
</evidence>
<dbReference type="GO" id="GO:0022857">
    <property type="term" value="F:transmembrane transporter activity"/>
    <property type="evidence" value="ECO:0007669"/>
    <property type="project" value="InterPro"/>
</dbReference>
<evidence type="ECO:0000256" key="8">
    <source>
        <dbReference type="SAM" id="Phobius"/>
    </source>
</evidence>
<dbReference type="PANTHER" id="PTHR42718">
    <property type="entry name" value="MAJOR FACILITATOR SUPERFAMILY MULTIDRUG TRANSPORTER MFSC"/>
    <property type="match status" value="1"/>
</dbReference>
<dbReference type="CDD" id="cd17321">
    <property type="entry name" value="MFS_MMR_MDR_like"/>
    <property type="match status" value="1"/>
</dbReference>
<keyword evidence="3" id="KW-1003">Cell membrane</keyword>
<feature type="transmembrane region" description="Helical" evidence="8">
    <location>
        <begin position="334"/>
        <end position="353"/>
    </location>
</feature>
<dbReference type="Proteomes" id="UP000052982">
    <property type="component" value="Unassembled WGS sequence"/>
</dbReference>
<keyword evidence="7" id="KW-0046">Antibiotic resistance</keyword>
<evidence type="ECO:0000256" key="1">
    <source>
        <dbReference type="ARBA" id="ARBA00004651"/>
    </source>
</evidence>
<dbReference type="EMBL" id="LMWW01000089">
    <property type="protein sequence ID" value="KUN75152.1"/>
    <property type="molecule type" value="Genomic_DNA"/>
</dbReference>
<dbReference type="Gene3D" id="1.20.1720.10">
    <property type="entry name" value="Multidrug resistance protein D"/>
    <property type="match status" value="1"/>
</dbReference>
<dbReference type="GO" id="GO:0005886">
    <property type="term" value="C:plasma membrane"/>
    <property type="evidence" value="ECO:0007669"/>
    <property type="project" value="UniProtKB-SubCell"/>
</dbReference>
<feature type="transmembrane region" description="Helical" evidence="8">
    <location>
        <begin position="270"/>
        <end position="290"/>
    </location>
</feature>
<dbReference type="InterPro" id="IPR011701">
    <property type="entry name" value="MFS"/>
</dbReference>
<protein>
    <submittedName>
        <fullName evidence="10">MFS transporter</fullName>
    </submittedName>
</protein>
<feature type="transmembrane region" description="Helical" evidence="8">
    <location>
        <begin position="302"/>
        <end position="322"/>
    </location>
</feature>
<evidence type="ECO:0000313" key="10">
    <source>
        <dbReference type="EMBL" id="KUN75152.1"/>
    </source>
</evidence>
<dbReference type="NCBIfam" id="TIGR00711">
    <property type="entry name" value="efflux_EmrB"/>
    <property type="match status" value="1"/>
</dbReference>
<evidence type="ECO:0000256" key="4">
    <source>
        <dbReference type="ARBA" id="ARBA00022692"/>
    </source>
</evidence>
<feature type="transmembrane region" description="Helical" evidence="8">
    <location>
        <begin position="86"/>
        <end position="109"/>
    </location>
</feature>
<proteinExistence type="predicted"/>
<feature type="transmembrane region" description="Helical" evidence="8">
    <location>
        <begin position="54"/>
        <end position="74"/>
    </location>
</feature>
<feature type="transmembrane region" description="Helical" evidence="8">
    <location>
        <begin position="202"/>
        <end position="220"/>
    </location>
</feature>
<comment type="caution">
    <text evidence="10">The sequence shown here is derived from an EMBL/GenBank/DDBJ whole genome shotgun (WGS) entry which is preliminary data.</text>
</comment>
<feature type="transmembrane region" description="Helical" evidence="8">
    <location>
        <begin position="115"/>
        <end position="132"/>
    </location>
</feature>
<comment type="subcellular location">
    <subcellularLocation>
        <location evidence="1">Cell membrane</location>
        <topology evidence="1">Multi-pass membrane protein</topology>
    </subcellularLocation>
</comment>
<feature type="transmembrane region" description="Helical" evidence="8">
    <location>
        <begin position="365"/>
        <end position="385"/>
    </location>
</feature>
<dbReference type="GO" id="GO:0046677">
    <property type="term" value="P:response to antibiotic"/>
    <property type="evidence" value="ECO:0007669"/>
    <property type="project" value="UniProtKB-KW"/>
</dbReference>
<dbReference type="RefSeq" id="WP_059203527.1">
    <property type="nucleotide sequence ID" value="NZ_JBIRRP010000024.1"/>
</dbReference>
<name>A0A101SK55_9ACTN</name>
<feature type="domain" description="Major facilitator superfamily (MFS) profile" evidence="9">
    <location>
        <begin position="16"/>
        <end position="462"/>
    </location>
</feature>
<dbReference type="AlphaFoldDB" id="A0A101SK55"/>
<feature type="transmembrane region" description="Helical" evidence="8">
    <location>
        <begin position="170"/>
        <end position="190"/>
    </location>
</feature>
<evidence type="ECO:0000256" key="5">
    <source>
        <dbReference type="ARBA" id="ARBA00022989"/>
    </source>
</evidence>
<evidence type="ECO:0000259" key="9">
    <source>
        <dbReference type="PROSITE" id="PS50850"/>
    </source>
</evidence>
<gene>
    <name evidence="10" type="ORF">AQJ64_43450</name>
</gene>
<evidence type="ECO:0000256" key="2">
    <source>
        <dbReference type="ARBA" id="ARBA00022448"/>
    </source>
</evidence>
<feature type="transmembrane region" description="Helical" evidence="8">
    <location>
        <begin position="439"/>
        <end position="461"/>
    </location>
</feature>
<dbReference type="STRING" id="1943.AQJ64_43450"/>
<dbReference type="InterPro" id="IPR004638">
    <property type="entry name" value="EmrB-like"/>
</dbReference>
<evidence type="ECO:0000256" key="6">
    <source>
        <dbReference type="ARBA" id="ARBA00023136"/>
    </source>
</evidence>
<dbReference type="Gene3D" id="1.20.1250.20">
    <property type="entry name" value="MFS general substrate transporter like domains"/>
    <property type="match status" value="1"/>
</dbReference>
<feature type="transmembrane region" description="Helical" evidence="8">
    <location>
        <begin position="232"/>
        <end position="249"/>
    </location>
</feature>
<feature type="transmembrane region" description="Helical" evidence="8">
    <location>
        <begin position="139"/>
        <end position="158"/>
    </location>
</feature>
<dbReference type="Pfam" id="PF07690">
    <property type="entry name" value="MFS_1"/>
    <property type="match status" value="1"/>
</dbReference>